<feature type="compositionally biased region" description="Basic and acidic residues" evidence="1">
    <location>
        <begin position="28"/>
        <end position="41"/>
    </location>
</feature>
<dbReference type="EMBL" id="VDGT01000012">
    <property type="protein sequence ID" value="TNM28754.1"/>
    <property type="molecule type" value="Genomic_DNA"/>
</dbReference>
<proteinExistence type="predicted"/>
<feature type="compositionally biased region" description="Basic and acidic residues" evidence="1">
    <location>
        <begin position="1"/>
        <end position="17"/>
    </location>
</feature>
<keyword evidence="2" id="KW-0812">Transmembrane</keyword>
<gene>
    <name evidence="3" type="ORF">FH715_17115</name>
</gene>
<reference evidence="3 4" key="1">
    <citation type="submission" date="2019-06" db="EMBL/GenBank/DDBJ databases">
        <title>Draft genome of Streptomyces sedi sp. JCM16909.</title>
        <authorList>
            <person name="Klykleung N."/>
            <person name="Tanasupawat S."/>
            <person name="Kudo T."/>
            <person name="Yuki M."/>
            <person name="Ohkuma M."/>
        </authorList>
    </citation>
    <scope>NUCLEOTIDE SEQUENCE [LARGE SCALE GENOMIC DNA]</scope>
    <source>
        <strain evidence="3 4">JCM 16909</strain>
    </source>
</reference>
<keyword evidence="2" id="KW-0472">Membrane</keyword>
<dbReference type="RefSeq" id="WP_139646198.1">
    <property type="nucleotide sequence ID" value="NZ_BAAAZS010000043.1"/>
</dbReference>
<evidence type="ECO:0000256" key="1">
    <source>
        <dbReference type="SAM" id="MobiDB-lite"/>
    </source>
</evidence>
<dbReference type="AlphaFoldDB" id="A0A5C4UYF8"/>
<comment type="caution">
    <text evidence="3">The sequence shown here is derived from an EMBL/GenBank/DDBJ whole genome shotgun (WGS) entry which is preliminary data.</text>
</comment>
<organism evidence="3 4">
    <name type="scientific">Streptomyces sedi</name>
    <dbReference type="NCBI Taxonomy" id="555059"/>
    <lineage>
        <taxon>Bacteria</taxon>
        <taxon>Bacillati</taxon>
        <taxon>Actinomycetota</taxon>
        <taxon>Actinomycetes</taxon>
        <taxon>Kitasatosporales</taxon>
        <taxon>Streptomycetaceae</taxon>
        <taxon>Streptomyces</taxon>
    </lineage>
</organism>
<dbReference type="Proteomes" id="UP000311713">
    <property type="component" value="Unassembled WGS sequence"/>
</dbReference>
<protein>
    <submittedName>
        <fullName evidence="3">Uncharacterized protein</fullName>
    </submittedName>
</protein>
<name>A0A5C4UYF8_9ACTN</name>
<keyword evidence="2" id="KW-1133">Transmembrane helix</keyword>
<sequence>MTAKSEARKNNTDDNRAKAGTRLAVAKAKAEEAVARVKGAEESAEEAAHAAGESAGRAGRATAAGLASGRQAVASAAHHAASGATSAWTTARHHKGVSAATVLGVVCLTAGAFALGRRSFRSDAGPLTRLTHGRI</sequence>
<evidence type="ECO:0000313" key="4">
    <source>
        <dbReference type="Proteomes" id="UP000311713"/>
    </source>
</evidence>
<feature type="compositionally biased region" description="Low complexity" evidence="1">
    <location>
        <begin position="49"/>
        <end position="63"/>
    </location>
</feature>
<accession>A0A5C4UYF8</accession>
<keyword evidence="4" id="KW-1185">Reference proteome</keyword>
<evidence type="ECO:0000256" key="2">
    <source>
        <dbReference type="SAM" id="Phobius"/>
    </source>
</evidence>
<feature type="transmembrane region" description="Helical" evidence="2">
    <location>
        <begin position="96"/>
        <end position="115"/>
    </location>
</feature>
<evidence type="ECO:0000313" key="3">
    <source>
        <dbReference type="EMBL" id="TNM28754.1"/>
    </source>
</evidence>
<feature type="region of interest" description="Disordered" evidence="1">
    <location>
        <begin position="1"/>
        <end position="63"/>
    </location>
</feature>